<organism evidence="5 6">
    <name type="scientific">Pseudonocardia hierapolitana</name>
    <dbReference type="NCBI Taxonomy" id="1128676"/>
    <lineage>
        <taxon>Bacteria</taxon>
        <taxon>Bacillati</taxon>
        <taxon>Actinomycetota</taxon>
        <taxon>Actinomycetes</taxon>
        <taxon>Pseudonocardiales</taxon>
        <taxon>Pseudonocardiaceae</taxon>
        <taxon>Pseudonocardia</taxon>
    </lineage>
</organism>
<evidence type="ECO:0000256" key="3">
    <source>
        <dbReference type="ARBA" id="ARBA00022737"/>
    </source>
</evidence>
<reference evidence="5 6" key="1">
    <citation type="submission" date="2019-06" db="EMBL/GenBank/DDBJ databases">
        <title>Sequencing the genomes of 1000 actinobacteria strains.</title>
        <authorList>
            <person name="Klenk H.-P."/>
        </authorList>
    </citation>
    <scope>NUCLEOTIDE SEQUENCE [LARGE SCALE GENOMIC DNA]</scope>
    <source>
        <strain evidence="5 6">DSM 45671</strain>
    </source>
</reference>
<dbReference type="Proteomes" id="UP000321261">
    <property type="component" value="Unassembled WGS sequence"/>
</dbReference>
<feature type="region of interest" description="Disordered" evidence="4">
    <location>
        <begin position="1"/>
        <end position="25"/>
    </location>
</feature>
<keyword evidence="2 5" id="KW-0808">Transferase</keyword>
<evidence type="ECO:0000313" key="5">
    <source>
        <dbReference type="EMBL" id="TWF77250.1"/>
    </source>
</evidence>
<proteinExistence type="inferred from homology"/>
<accession>A0A561SQU9</accession>
<dbReference type="InterPro" id="IPR001451">
    <property type="entry name" value="Hexapep"/>
</dbReference>
<dbReference type="Pfam" id="PF00132">
    <property type="entry name" value="Hexapep"/>
    <property type="match status" value="1"/>
</dbReference>
<dbReference type="Pfam" id="PF14602">
    <property type="entry name" value="Hexapep_2"/>
    <property type="match status" value="1"/>
</dbReference>
<comment type="caution">
    <text evidence="5">The sequence shown here is derived from an EMBL/GenBank/DDBJ whole genome shotgun (WGS) entry which is preliminary data.</text>
</comment>
<dbReference type="InterPro" id="IPR051159">
    <property type="entry name" value="Hexapeptide_acetyltransf"/>
</dbReference>
<dbReference type="PANTHER" id="PTHR23416:SF23">
    <property type="entry name" value="ACETYLTRANSFERASE C18B11.09C-RELATED"/>
    <property type="match status" value="1"/>
</dbReference>
<dbReference type="PROSITE" id="PS00101">
    <property type="entry name" value="HEXAPEP_TRANSFERASES"/>
    <property type="match status" value="1"/>
</dbReference>
<dbReference type="InterPro" id="IPR011004">
    <property type="entry name" value="Trimer_LpxA-like_sf"/>
</dbReference>
<evidence type="ECO:0000256" key="4">
    <source>
        <dbReference type="SAM" id="MobiDB-lite"/>
    </source>
</evidence>
<dbReference type="AlphaFoldDB" id="A0A561SQU9"/>
<dbReference type="InterPro" id="IPR018357">
    <property type="entry name" value="Hexapep_transf_CS"/>
</dbReference>
<dbReference type="Gene3D" id="2.160.10.10">
    <property type="entry name" value="Hexapeptide repeat proteins"/>
    <property type="match status" value="1"/>
</dbReference>
<keyword evidence="6" id="KW-1185">Reference proteome</keyword>
<gene>
    <name evidence="5" type="ORF">FHX44_113155</name>
</gene>
<comment type="similarity">
    <text evidence="1">Belongs to the transferase hexapeptide repeat family.</text>
</comment>
<evidence type="ECO:0000256" key="1">
    <source>
        <dbReference type="ARBA" id="ARBA00007274"/>
    </source>
</evidence>
<dbReference type="CDD" id="cd03357">
    <property type="entry name" value="LbH_MAT_GAT"/>
    <property type="match status" value="1"/>
</dbReference>
<name>A0A561SQU9_9PSEU</name>
<sequence length="217" mass="22561">MNDRRGGRRGPGAPAAPSDNVPAPELQDFLDHVNRGALIEGGSKHHLFMHGAAQDALRIVAQINTGYRTPEEVRELLADLTGKPVDDSVAVFPPFYSEFGKNLTLGKDVFINVGCRFQDTGGITIGDGSLIGHGSTLTTLNHGIDPDRRDDTIPSPVTIGRKVWLGAGVTIVPGVTIGDGAIVGAGSVVTRDVPANAIVGGVPAKLIRATGFDASPS</sequence>
<dbReference type="EMBL" id="VIWU01000001">
    <property type="protein sequence ID" value="TWF77250.1"/>
    <property type="molecule type" value="Genomic_DNA"/>
</dbReference>
<dbReference type="PANTHER" id="PTHR23416">
    <property type="entry name" value="SIALIC ACID SYNTHASE-RELATED"/>
    <property type="match status" value="1"/>
</dbReference>
<protein>
    <submittedName>
        <fullName evidence="5">Acetyltransferase-like isoleucine patch superfamily enzyme</fullName>
    </submittedName>
</protein>
<dbReference type="GO" id="GO:0008374">
    <property type="term" value="F:O-acyltransferase activity"/>
    <property type="evidence" value="ECO:0007669"/>
    <property type="project" value="TreeGrafter"/>
</dbReference>
<keyword evidence="3" id="KW-0677">Repeat</keyword>
<evidence type="ECO:0000313" key="6">
    <source>
        <dbReference type="Proteomes" id="UP000321261"/>
    </source>
</evidence>
<evidence type="ECO:0000256" key="2">
    <source>
        <dbReference type="ARBA" id="ARBA00022679"/>
    </source>
</evidence>
<dbReference type="SUPFAM" id="SSF51161">
    <property type="entry name" value="Trimeric LpxA-like enzymes"/>
    <property type="match status" value="1"/>
</dbReference>